<accession>A0A1A8A2G4</accession>
<dbReference type="Gene3D" id="1.10.880.10">
    <property type="entry name" value="Transcription factor, Skn-1-like, DNA-binding domain"/>
    <property type="match status" value="1"/>
</dbReference>
<dbReference type="InterPro" id="IPR008917">
    <property type="entry name" value="TF_DNA-bd_sf"/>
</dbReference>
<proteinExistence type="inferred from homology"/>
<reference evidence="11" key="1">
    <citation type="submission" date="2014-08" db="EMBL/GenBank/DDBJ databases">
        <authorList>
            <person name="Senf B."/>
            <person name="Petzold A."/>
            <person name="Downie B.R."/>
            <person name="Koch P."/>
            <person name="Platzer M."/>
        </authorList>
    </citation>
    <scope>NUCLEOTIDE SEQUENCE [LARGE SCALE GENOMIC DNA]</scope>
    <source>
        <strain evidence="11">GRZ</strain>
    </source>
</reference>
<comment type="similarity">
    <text evidence="1">Belongs to the bZIP family. CNC subfamily.</text>
</comment>
<keyword evidence="5" id="KW-0804">Transcription</keyword>
<dbReference type="GO" id="GO:0005634">
    <property type="term" value="C:nucleus"/>
    <property type="evidence" value="ECO:0007669"/>
    <property type="project" value="TreeGrafter"/>
</dbReference>
<dbReference type="GO" id="GO:0010725">
    <property type="term" value="P:regulation of primitive erythrocyte differentiation"/>
    <property type="evidence" value="ECO:0007669"/>
    <property type="project" value="Ensembl"/>
</dbReference>
<dbReference type="InterPro" id="IPR004826">
    <property type="entry name" value="bZIP_Maf"/>
</dbReference>
<keyword evidence="6" id="KW-0539">Nucleus</keyword>
<dbReference type="FunFam" id="1.10.880.10:FF:000004">
    <property type="entry name" value="Nuclear factor, erythroid 2"/>
    <property type="match status" value="1"/>
</dbReference>
<dbReference type="SUPFAM" id="SSF47454">
    <property type="entry name" value="A DNA-binding domain in eukaryotic transcription factors"/>
    <property type="match status" value="1"/>
</dbReference>
<dbReference type="InterPro" id="IPR004827">
    <property type="entry name" value="bZIP"/>
</dbReference>
<reference evidence="10" key="2">
    <citation type="submission" date="2016-05" db="EMBL/GenBank/DDBJ databases">
        <authorList>
            <person name="Lavstsen T."/>
            <person name="Jespersen J.S."/>
        </authorList>
    </citation>
    <scope>NUCLEOTIDE SEQUENCE</scope>
    <source>
        <tissue evidence="10">Brain</tissue>
    </source>
</reference>
<organism evidence="10">
    <name type="scientific">Nothobranchius furzeri</name>
    <name type="common">Turquoise killifish</name>
    <dbReference type="NCBI Taxonomy" id="105023"/>
    <lineage>
        <taxon>Eukaryota</taxon>
        <taxon>Metazoa</taxon>
        <taxon>Chordata</taxon>
        <taxon>Craniata</taxon>
        <taxon>Vertebrata</taxon>
        <taxon>Euteleostomi</taxon>
        <taxon>Actinopterygii</taxon>
        <taxon>Neopterygii</taxon>
        <taxon>Teleostei</taxon>
        <taxon>Neoteleostei</taxon>
        <taxon>Acanthomorphata</taxon>
        <taxon>Ovalentaria</taxon>
        <taxon>Atherinomorphae</taxon>
        <taxon>Cyprinodontiformes</taxon>
        <taxon>Nothobranchiidae</taxon>
        <taxon>Nothobranchius</taxon>
    </lineage>
</organism>
<keyword evidence="7" id="KW-0175">Coiled coil</keyword>
<feature type="region of interest" description="Disordered" evidence="8">
    <location>
        <begin position="189"/>
        <end position="216"/>
    </location>
</feature>
<dbReference type="Ensembl" id="ENSNFUT00015037780.1">
    <property type="protein sequence ID" value="ENSNFUP00015036181.1"/>
    <property type="gene ID" value="ENSNFUG00015017540.1"/>
</dbReference>
<feature type="domain" description="BZIP" evidence="9">
    <location>
        <begin position="363"/>
        <end position="426"/>
    </location>
</feature>
<keyword evidence="12" id="KW-1185">Reference proteome</keyword>
<reference evidence="11" key="4">
    <citation type="submission" date="2025-05" db="UniProtKB">
        <authorList>
            <consortium name="Ensembl"/>
        </authorList>
    </citation>
    <scope>IDENTIFICATION</scope>
</reference>
<dbReference type="PROSITE" id="PS00036">
    <property type="entry name" value="BZIP_BASIC"/>
    <property type="match status" value="1"/>
</dbReference>
<dbReference type="GO" id="GO:0005667">
    <property type="term" value="C:transcription regulator complex"/>
    <property type="evidence" value="ECO:0007669"/>
    <property type="project" value="Ensembl"/>
</dbReference>
<evidence type="ECO:0000256" key="1">
    <source>
        <dbReference type="ARBA" id="ARBA00008157"/>
    </source>
</evidence>
<dbReference type="PANTHER" id="PTHR24411:SF26">
    <property type="entry name" value="TRANSCRIPTION FACTOR NF-E2 45 KDA SUBUNIT"/>
    <property type="match status" value="1"/>
</dbReference>
<evidence type="ECO:0000313" key="12">
    <source>
        <dbReference type="Proteomes" id="UP000694548"/>
    </source>
</evidence>
<dbReference type="GO" id="GO:0048798">
    <property type="term" value="P:swim bladder inflation"/>
    <property type="evidence" value="ECO:0007669"/>
    <property type="project" value="Ensembl"/>
</dbReference>
<dbReference type="InterPro" id="IPR046347">
    <property type="entry name" value="bZIP_sf"/>
</dbReference>
<evidence type="ECO:0000313" key="11">
    <source>
        <dbReference type="Ensembl" id="ENSNFUP00015036181.1"/>
    </source>
</evidence>
<dbReference type="GeneTree" id="ENSGT00950000182892"/>
<dbReference type="EMBL" id="HADY01010358">
    <property type="protein sequence ID" value="SBP48843.1"/>
    <property type="molecule type" value="Transcribed_RNA"/>
</dbReference>
<sequence>MCFLFVYFSNYKEVAAPGRLCGGVSIHANLTGVRPHGAPQDSDMDVAWQELMAITELQEFQVPSEGSYESTQYQSVQPMAPAGDYGMVQPHCGPLPAAWDLSAADTHEGCCYPEEMSTCSRLSSNTETGYENPEHQLGQRMLPVSSHAQSSLMSMTSTSKGHRRPNACLSQGLNRHMMWTTLGQNAPVRSADDLESDSGLSLGSSPPLASPDNPAVGTPGYHNLDMSLVYKDCEDSMAEHTRRARVNYSMDCQSQSYLHSGEHASYFSPQPNLSYPQSCAVTSHPVKQPSPAAQYSVMTSRVGTHHTVFTKPQGGSSTPMSRDERRAAALKIPFPMEKIINLPVDDFNELLTQYTLNDTQLALVRDIRRRGKNKVAAQNCRKRKLESIIHLERELNHLQAQRDHLVQERLEFTRSLAFIKCRLTDLYKEVFSHLRDQDGQPYSVDDYSLQQTPDGSIYLVPHSMDNRE</sequence>
<reference evidence="10" key="3">
    <citation type="submission" date="2016-06" db="EMBL/GenBank/DDBJ databases">
        <title>The genome of a short-lived fish provides insights into sex chromosome evolution and the genetic control of aging.</title>
        <authorList>
            <person name="Reichwald K."/>
            <person name="Felder M."/>
            <person name="Petzold A."/>
            <person name="Koch P."/>
            <person name="Groth M."/>
            <person name="Platzer M."/>
        </authorList>
    </citation>
    <scope>NUCLEOTIDE SEQUENCE</scope>
    <source>
        <tissue evidence="10">Brain</tissue>
    </source>
</reference>
<dbReference type="GO" id="GO:0000978">
    <property type="term" value="F:RNA polymerase II cis-regulatory region sequence-specific DNA binding"/>
    <property type="evidence" value="ECO:0007669"/>
    <property type="project" value="InterPro"/>
</dbReference>
<dbReference type="GO" id="GO:0046982">
    <property type="term" value="F:protein heterodimerization activity"/>
    <property type="evidence" value="ECO:0007669"/>
    <property type="project" value="Ensembl"/>
</dbReference>
<dbReference type="AlphaFoldDB" id="A0A1A8A2G4"/>
<evidence type="ECO:0000313" key="10">
    <source>
        <dbReference type="EMBL" id="SBP48843.1"/>
    </source>
</evidence>
<dbReference type="SMART" id="SM00338">
    <property type="entry name" value="BRLZ"/>
    <property type="match status" value="1"/>
</dbReference>
<evidence type="ECO:0000256" key="7">
    <source>
        <dbReference type="SAM" id="Coils"/>
    </source>
</evidence>
<dbReference type="Pfam" id="PF03131">
    <property type="entry name" value="bZIP_Maf"/>
    <property type="match status" value="1"/>
</dbReference>
<dbReference type="GO" id="GO:0007596">
    <property type="term" value="P:blood coagulation"/>
    <property type="evidence" value="ECO:0007669"/>
    <property type="project" value="Ensembl"/>
</dbReference>
<dbReference type="PROSITE" id="PS50217">
    <property type="entry name" value="BZIP"/>
    <property type="match status" value="1"/>
</dbReference>
<evidence type="ECO:0000256" key="5">
    <source>
        <dbReference type="ARBA" id="ARBA00023163"/>
    </source>
</evidence>
<dbReference type="GO" id="GO:1902882">
    <property type="term" value="P:regulation of response to oxidative stress"/>
    <property type="evidence" value="ECO:0007669"/>
    <property type="project" value="Ensembl"/>
</dbReference>
<dbReference type="Bgee" id="ENSNFUG00015017540">
    <property type="expression patterns" value="Expressed in brain and 3 other cell types or tissues"/>
</dbReference>
<evidence type="ECO:0000256" key="8">
    <source>
        <dbReference type="SAM" id="MobiDB-lite"/>
    </source>
</evidence>
<evidence type="ECO:0000259" key="9">
    <source>
        <dbReference type="PROSITE" id="PS50217"/>
    </source>
</evidence>
<evidence type="ECO:0000256" key="3">
    <source>
        <dbReference type="ARBA" id="ARBA00023125"/>
    </source>
</evidence>
<dbReference type="PANTHER" id="PTHR24411">
    <property type="entry name" value="NUCLEAR FACTOR ERYTHROID 2-RELATED FACTOR"/>
    <property type="match status" value="1"/>
</dbReference>
<dbReference type="InterPro" id="IPR047167">
    <property type="entry name" value="NFE2-like"/>
</dbReference>
<evidence type="ECO:0000256" key="6">
    <source>
        <dbReference type="ARBA" id="ARBA00023242"/>
    </source>
</evidence>
<dbReference type="GO" id="GO:0071600">
    <property type="term" value="P:otic vesicle morphogenesis"/>
    <property type="evidence" value="ECO:0007669"/>
    <property type="project" value="Ensembl"/>
</dbReference>
<dbReference type="SUPFAM" id="SSF57959">
    <property type="entry name" value="Leucine zipper domain"/>
    <property type="match status" value="1"/>
</dbReference>
<feature type="coiled-coil region" evidence="7">
    <location>
        <begin position="381"/>
        <end position="408"/>
    </location>
</feature>
<name>A0A1A8A2G4_NOTFU</name>
<keyword evidence="3" id="KW-0238">DNA-binding</keyword>
<feature type="compositionally biased region" description="Low complexity" evidence="8">
    <location>
        <begin position="197"/>
        <end position="212"/>
    </location>
</feature>
<keyword evidence="4" id="KW-0010">Activator</keyword>
<evidence type="ECO:0000256" key="4">
    <source>
        <dbReference type="ARBA" id="ARBA00023159"/>
    </source>
</evidence>
<gene>
    <name evidence="10 11" type="primary">NFE2</name>
</gene>
<dbReference type="Proteomes" id="UP000694548">
    <property type="component" value="Chromosome sgr15"/>
</dbReference>
<keyword evidence="2" id="KW-0805">Transcription regulation</keyword>
<dbReference type="CDD" id="cd14720">
    <property type="entry name" value="bZIP_NFE2-like"/>
    <property type="match status" value="1"/>
</dbReference>
<dbReference type="GO" id="GO:0000981">
    <property type="term" value="F:DNA-binding transcription factor activity, RNA polymerase II-specific"/>
    <property type="evidence" value="ECO:0007669"/>
    <property type="project" value="TreeGrafter"/>
</dbReference>
<protein>
    <submittedName>
        <fullName evidence="11">Nuclear factor, erythroid 2</fullName>
    </submittedName>
    <submittedName>
        <fullName evidence="10">Nuclear factor, erythroid-derived 2</fullName>
    </submittedName>
</protein>
<evidence type="ECO:0000256" key="2">
    <source>
        <dbReference type="ARBA" id="ARBA00023015"/>
    </source>
</evidence>